<dbReference type="HOGENOM" id="CLU_056469_0_1_1"/>
<dbReference type="Pfam" id="PF02361">
    <property type="entry name" value="CbiQ"/>
    <property type="match status" value="1"/>
</dbReference>
<dbReference type="OMA" id="QYVLLHV"/>
<evidence type="ECO:0000256" key="4">
    <source>
        <dbReference type="ARBA" id="ARBA00023136"/>
    </source>
</evidence>
<feature type="non-terminal residue" evidence="5">
    <location>
        <position position="257"/>
    </location>
</feature>
<dbReference type="CDD" id="cd16914">
    <property type="entry name" value="EcfT"/>
    <property type="match status" value="1"/>
</dbReference>
<evidence type="ECO:0000313" key="5">
    <source>
        <dbReference type="EMBL" id="ABP00466.1"/>
    </source>
</evidence>
<dbReference type="GeneID" id="5006310"/>
<comment type="subcellular location">
    <subcellularLocation>
        <location evidence="1">Membrane</location>
        <topology evidence="1">Multi-pass membrane protein</topology>
    </subcellularLocation>
</comment>
<dbReference type="Gramene" id="ABP00466">
    <property type="protein sequence ID" value="ABP00466"/>
    <property type="gene ID" value="OSTLU_4931"/>
</dbReference>
<name>A4S9Y7_OSTLU</name>
<sequence length="257" mass="27676">PIGSFVSSPTSPLHRMDARVKQAWLAALLLLPASGSVDDKIATCALLTATTVAALPRRVWRPQLQSLMTVCAVFFVAVAIGADSVAPVVSTREPPASLEGLEGLPELASSYKYVLFHLGPLQLTRKGINLAVTSSAMTFTVLQSAHLALCVTTPEAMAAGLRWYLAPLRALRVPVEEVIFTLLLSLRFTSIVFEEVRNLSLGLAARDIDWRALGWRGSVDLSGRLLERLLDSLFANSAAISDAVISRGYKDAASHRL</sequence>
<dbReference type="STRING" id="436017.A4S9Y7"/>
<dbReference type="Proteomes" id="UP000001568">
    <property type="component" value="Chromosome 17"/>
</dbReference>
<keyword evidence="6" id="KW-1185">Reference proteome</keyword>
<evidence type="ECO:0000313" key="6">
    <source>
        <dbReference type="Proteomes" id="UP000001568"/>
    </source>
</evidence>
<reference evidence="5 6" key="1">
    <citation type="journal article" date="2007" name="Proc. Natl. Acad. Sci. U.S.A.">
        <title>The tiny eukaryote Ostreococcus provides genomic insights into the paradox of plankton speciation.</title>
        <authorList>
            <person name="Palenik B."/>
            <person name="Grimwood J."/>
            <person name="Aerts A."/>
            <person name="Rouze P."/>
            <person name="Salamov A."/>
            <person name="Putnam N."/>
            <person name="Dupont C."/>
            <person name="Jorgensen R."/>
            <person name="Derelle E."/>
            <person name="Rombauts S."/>
            <person name="Zhou K."/>
            <person name="Otillar R."/>
            <person name="Merchant S.S."/>
            <person name="Podell S."/>
            <person name="Gaasterland T."/>
            <person name="Napoli C."/>
            <person name="Gendler K."/>
            <person name="Manuell A."/>
            <person name="Tai V."/>
            <person name="Vallon O."/>
            <person name="Piganeau G."/>
            <person name="Jancek S."/>
            <person name="Heijde M."/>
            <person name="Jabbari K."/>
            <person name="Bowler C."/>
            <person name="Lohr M."/>
            <person name="Robbens S."/>
            <person name="Werner G."/>
            <person name="Dubchak I."/>
            <person name="Pazour G.J."/>
            <person name="Ren Q."/>
            <person name="Paulsen I."/>
            <person name="Delwiche C."/>
            <person name="Schmutz J."/>
            <person name="Rokhsar D."/>
            <person name="Van de Peer Y."/>
            <person name="Moreau H."/>
            <person name="Grigoriev I.V."/>
        </authorList>
    </citation>
    <scope>NUCLEOTIDE SEQUENCE [LARGE SCALE GENOMIC DNA]</scope>
    <source>
        <strain evidence="5 6">CCE9901</strain>
    </source>
</reference>
<dbReference type="EMBL" id="CP000597">
    <property type="protein sequence ID" value="ABP00466.1"/>
    <property type="molecule type" value="Genomic_DNA"/>
</dbReference>
<gene>
    <name evidence="5" type="ORF">OSTLU_4931</name>
</gene>
<keyword evidence="4" id="KW-0472">Membrane</keyword>
<dbReference type="PANTHER" id="PTHR33514">
    <property type="entry name" value="PROTEIN ABCI12, CHLOROPLASTIC"/>
    <property type="match status" value="1"/>
</dbReference>
<dbReference type="GO" id="GO:0009507">
    <property type="term" value="C:chloroplast"/>
    <property type="evidence" value="ECO:0007669"/>
    <property type="project" value="TreeGrafter"/>
</dbReference>
<accession>A4S9Y7</accession>
<keyword evidence="2" id="KW-0812">Transmembrane</keyword>
<dbReference type="OrthoDB" id="2019294at2759"/>
<evidence type="ECO:0000256" key="3">
    <source>
        <dbReference type="ARBA" id="ARBA00022989"/>
    </source>
</evidence>
<dbReference type="RefSeq" id="XP_001422149.1">
    <property type="nucleotide sequence ID" value="XM_001422112.1"/>
</dbReference>
<dbReference type="InterPro" id="IPR003339">
    <property type="entry name" value="ABC/ECF_trnsptr_transmembrane"/>
</dbReference>
<dbReference type="eggNOG" id="ENOG502QTQ5">
    <property type="taxonomic scope" value="Eukaryota"/>
</dbReference>
<dbReference type="PANTHER" id="PTHR33514:SF13">
    <property type="entry name" value="PROTEIN ABCI12, CHLOROPLASTIC"/>
    <property type="match status" value="1"/>
</dbReference>
<dbReference type="GO" id="GO:0005886">
    <property type="term" value="C:plasma membrane"/>
    <property type="evidence" value="ECO:0007669"/>
    <property type="project" value="UniProtKB-ARBA"/>
</dbReference>
<dbReference type="AlphaFoldDB" id="A4S9Y7"/>
<protein>
    <submittedName>
        <fullName evidence="5">ABC(Membrane) family transporter: cobalt ion</fullName>
    </submittedName>
</protein>
<dbReference type="KEGG" id="olu:OSTLU_4931"/>
<evidence type="ECO:0000256" key="1">
    <source>
        <dbReference type="ARBA" id="ARBA00004141"/>
    </source>
</evidence>
<keyword evidence="3" id="KW-1133">Transmembrane helix</keyword>
<proteinExistence type="predicted"/>
<organism evidence="5 6">
    <name type="scientific">Ostreococcus lucimarinus (strain CCE9901)</name>
    <dbReference type="NCBI Taxonomy" id="436017"/>
    <lineage>
        <taxon>Eukaryota</taxon>
        <taxon>Viridiplantae</taxon>
        <taxon>Chlorophyta</taxon>
        <taxon>Mamiellophyceae</taxon>
        <taxon>Mamiellales</taxon>
        <taxon>Bathycoccaceae</taxon>
        <taxon>Ostreococcus</taxon>
    </lineage>
</organism>
<feature type="non-terminal residue" evidence="5">
    <location>
        <position position="1"/>
    </location>
</feature>
<evidence type="ECO:0000256" key="2">
    <source>
        <dbReference type="ARBA" id="ARBA00022692"/>
    </source>
</evidence>